<organism evidence="2 3">
    <name type="scientific">Scopulibacillus cellulosilyticus</name>
    <dbReference type="NCBI Taxonomy" id="2665665"/>
    <lineage>
        <taxon>Bacteria</taxon>
        <taxon>Bacillati</taxon>
        <taxon>Bacillota</taxon>
        <taxon>Bacilli</taxon>
        <taxon>Bacillales</taxon>
        <taxon>Sporolactobacillaceae</taxon>
        <taxon>Scopulibacillus</taxon>
    </lineage>
</organism>
<dbReference type="CDD" id="cd01297">
    <property type="entry name" value="D-aminoacylase"/>
    <property type="match status" value="1"/>
</dbReference>
<dbReference type="Gene3D" id="3.30.1490.130">
    <property type="entry name" value="D-aminoacylase. Domain 3"/>
    <property type="match status" value="1"/>
</dbReference>
<evidence type="ECO:0000313" key="3">
    <source>
        <dbReference type="Proteomes" id="UP001596505"/>
    </source>
</evidence>
<dbReference type="Gene3D" id="3.20.20.140">
    <property type="entry name" value="Metal-dependent hydrolases"/>
    <property type="match status" value="1"/>
</dbReference>
<feature type="domain" description="Amidohydrolase 3" evidence="1">
    <location>
        <begin position="44"/>
        <end position="511"/>
    </location>
</feature>
<dbReference type="EMBL" id="JBHTCO010000020">
    <property type="protein sequence ID" value="MFC7394535.1"/>
    <property type="molecule type" value="Genomic_DNA"/>
</dbReference>
<name>A0ABW2Q1P7_9BACL</name>
<dbReference type="SUPFAM" id="SSF51338">
    <property type="entry name" value="Composite domain of metallo-dependent hydrolases"/>
    <property type="match status" value="1"/>
</dbReference>
<dbReference type="SUPFAM" id="SSF51556">
    <property type="entry name" value="Metallo-dependent hydrolases"/>
    <property type="match status" value="1"/>
</dbReference>
<keyword evidence="3" id="KW-1185">Reference proteome</keyword>
<evidence type="ECO:0000313" key="2">
    <source>
        <dbReference type="EMBL" id="MFC7394535.1"/>
    </source>
</evidence>
<dbReference type="PANTHER" id="PTHR11647:SF1">
    <property type="entry name" value="COLLAPSIN RESPONSE MEDIATOR PROTEIN"/>
    <property type="match status" value="1"/>
</dbReference>
<dbReference type="RefSeq" id="WP_380967990.1">
    <property type="nucleotide sequence ID" value="NZ_JBHTCO010000020.1"/>
</dbReference>
<dbReference type="Proteomes" id="UP001596505">
    <property type="component" value="Unassembled WGS sequence"/>
</dbReference>
<protein>
    <submittedName>
        <fullName evidence="2">Amidohydrolase family protein</fullName>
    </submittedName>
</protein>
<evidence type="ECO:0000259" key="1">
    <source>
        <dbReference type="Pfam" id="PF07969"/>
    </source>
</evidence>
<dbReference type="Gene3D" id="2.30.40.10">
    <property type="entry name" value="Urease, subunit C, domain 1"/>
    <property type="match status" value="1"/>
</dbReference>
<dbReference type="InterPro" id="IPR023100">
    <property type="entry name" value="D-aminoacylase_insert_dom_sf"/>
</dbReference>
<dbReference type="Pfam" id="PF07969">
    <property type="entry name" value="Amidohydro_3"/>
    <property type="match status" value="1"/>
</dbReference>
<reference evidence="3" key="1">
    <citation type="journal article" date="2019" name="Int. J. Syst. Evol. Microbiol.">
        <title>The Global Catalogue of Microorganisms (GCM) 10K type strain sequencing project: providing services to taxonomists for standard genome sequencing and annotation.</title>
        <authorList>
            <consortium name="The Broad Institute Genomics Platform"/>
            <consortium name="The Broad Institute Genome Sequencing Center for Infectious Disease"/>
            <person name="Wu L."/>
            <person name="Ma J."/>
        </authorList>
    </citation>
    <scope>NUCLEOTIDE SEQUENCE [LARGE SCALE GENOMIC DNA]</scope>
    <source>
        <strain evidence="3">CGMCC 1.16305</strain>
    </source>
</reference>
<dbReference type="InterPro" id="IPR011059">
    <property type="entry name" value="Metal-dep_hydrolase_composite"/>
</dbReference>
<dbReference type="PANTHER" id="PTHR11647">
    <property type="entry name" value="HYDRANTOINASE/DIHYDROPYRIMIDINASE FAMILY MEMBER"/>
    <property type="match status" value="1"/>
</dbReference>
<proteinExistence type="predicted"/>
<comment type="caution">
    <text evidence="2">The sequence shown here is derived from an EMBL/GenBank/DDBJ whole genome shotgun (WGS) entry which is preliminary data.</text>
</comment>
<accession>A0ABW2Q1P7</accession>
<gene>
    <name evidence="2" type="ORF">ACFQRG_16385</name>
</gene>
<dbReference type="InterPro" id="IPR032466">
    <property type="entry name" value="Metal_Hydrolase"/>
</dbReference>
<dbReference type="InterPro" id="IPR013108">
    <property type="entry name" value="Amidohydro_3"/>
</dbReference>
<dbReference type="InterPro" id="IPR050378">
    <property type="entry name" value="Metallo-dep_Hydrolases_sf"/>
</dbReference>
<sequence length="536" mass="60016">MYDLVIKNGKVVDGTGNPWFNADVGIKDNKIVRIGKIDNKGHKILDAKGKFVSPGFIDGHCHSDLMILDFPESEIKLRQGVTTEVVGNCGLAPAPVKNKYKELLEVYTQPVLGKSYCEWKWNTVEEYFNVLDQNLASSHTASYVAHGAVRIAVMGFDKRQPTKQEMDEMKQIVDDAMRAGAIGLSIGLLYAPSCYASKEELVELCKVAAKYDGIFATHVRGEGNNLLSSIKDVIWIAEKAGISLHISHLKAAGKRNWGLVMQAMELIEASRCRGMDIACDVYPYNASSTMLTTLLPPWSLEGGMGDTLKRLQDKTDREKIIGELSEEREDWDNLVYSTGWENVVISSVTSDKMKQYEGKNVKEIGQLNGKDPINQALDLLVEAEGNLGIVYYIMNEEDVREVIRYPKSLIASDSLTCYTGKPHPRLYGTFPRVIKRYVKDTNILTLEDAIRKMTSFPAKRFRLNNKGLLLEGYEADITIFDYDKVADLATYENPMTLPEGIEHVVVNGQLTIENEKHNHKKAGHFIPFHSVKCACH</sequence>